<dbReference type="InterPro" id="IPR000315">
    <property type="entry name" value="Znf_B-box"/>
</dbReference>
<dbReference type="InterPro" id="IPR002083">
    <property type="entry name" value="MATH/TRAF_dom"/>
</dbReference>
<evidence type="ECO:0000256" key="1">
    <source>
        <dbReference type="ARBA" id="ARBA00004496"/>
    </source>
</evidence>
<evidence type="ECO:0000313" key="9">
    <source>
        <dbReference type="Proteomes" id="UP001470230"/>
    </source>
</evidence>
<evidence type="ECO:0000259" key="7">
    <source>
        <dbReference type="PROSITE" id="PS50144"/>
    </source>
</evidence>
<comment type="caution">
    <text evidence="8">The sequence shown here is derived from an EMBL/GenBank/DDBJ whole genome shotgun (WGS) entry which is preliminary data.</text>
</comment>
<feature type="domain" description="MATH" evidence="7">
    <location>
        <begin position="275"/>
        <end position="401"/>
    </location>
</feature>
<dbReference type="PROSITE" id="PS50119">
    <property type="entry name" value="ZF_BBOX"/>
    <property type="match status" value="1"/>
</dbReference>
<evidence type="ECO:0000259" key="6">
    <source>
        <dbReference type="PROSITE" id="PS50119"/>
    </source>
</evidence>
<dbReference type="PROSITE" id="PS50089">
    <property type="entry name" value="ZF_RING_2"/>
    <property type="match status" value="1"/>
</dbReference>
<dbReference type="InterPro" id="IPR001841">
    <property type="entry name" value="Znf_RING"/>
</dbReference>
<dbReference type="Pfam" id="PF00643">
    <property type="entry name" value="zf-B_box"/>
    <property type="match status" value="1"/>
</dbReference>
<evidence type="ECO:0000259" key="5">
    <source>
        <dbReference type="PROSITE" id="PS50089"/>
    </source>
</evidence>
<dbReference type="Proteomes" id="UP001470230">
    <property type="component" value="Unassembled WGS sequence"/>
</dbReference>
<dbReference type="InterPro" id="IPR013083">
    <property type="entry name" value="Znf_RING/FYVE/PHD"/>
</dbReference>
<dbReference type="PROSITE" id="PS50144">
    <property type="entry name" value="MATH"/>
    <property type="match status" value="1"/>
</dbReference>
<proteinExistence type="predicted"/>
<dbReference type="InterPro" id="IPR008974">
    <property type="entry name" value="TRAF-like"/>
</dbReference>
<evidence type="ECO:0000256" key="3">
    <source>
        <dbReference type="ARBA" id="ARBA00022723"/>
    </source>
</evidence>
<reference evidence="8 9" key="1">
    <citation type="submission" date="2024-04" db="EMBL/GenBank/DDBJ databases">
        <title>Tritrichomonas musculus Genome.</title>
        <authorList>
            <person name="Alves-Ferreira E."/>
            <person name="Grigg M."/>
            <person name="Lorenzi H."/>
            <person name="Galac M."/>
        </authorList>
    </citation>
    <scope>NUCLEOTIDE SEQUENCE [LARGE SCALE GENOMIC DNA]</scope>
    <source>
        <strain evidence="8 9">EAF2021</strain>
    </source>
</reference>
<evidence type="ECO:0000256" key="2">
    <source>
        <dbReference type="ARBA" id="ARBA00022490"/>
    </source>
</evidence>
<dbReference type="Gene3D" id="3.30.40.10">
    <property type="entry name" value="Zinc/RING finger domain, C3HC4 (zinc finger)"/>
    <property type="match status" value="1"/>
</dbReference>
<name>A0ABR2HXA8_9EUKA</name>
<keyword evidence="9" id="KW-1185">Reference proteome</keyword>
<organism evidence="8 9">
    <name type="scientific">Tritrichomonas musculus</name>
    <dbReference type="NCBI Taxonomy" id="1915356"/>
    <lineage>
        <taxon>Eukaryota</taxon>
        <taxon>Metamonada</taxon>
        <taxon>Parabasalia</taxon>
        <taxon>Tritrichomonadida</taxon>
        <taxon>Tritrichomonadidae</taxon>
        <taxon>Tritrichomonas</taxon>
    </lineage>
</organism>
<dbReference type="SUPFAM" id="SSF49599">
    <property type="entry name" value="TRAF domain-like"/>
    <property type="match status" value="1"/>
</dbReference>
<accession>A0ABR2HXA8</accession>
<keyword evidence="4" id="KW-0863">Zinc-finger</keyword>
<dbReference type="PANTHER" id="PTHR36754:SF2">
    <property type="entry name" value="E3 UBIQUITIN-PROTEIN LIGASE TRIM37"/>
    <property type="match status" value="1"/>
</dbReference>
<evidence type="ECO:0000256" key="4">
    <source>
        <dbReference type="PROSITE-ProRule" id="PRU00024"/>
    </source>
</evidence>
<dbReference type="InterPro" id="IPR053003">
    <property type="entry name" value="TRIM_RBCC_E3_ubiq-ligases"/>
</dbReference>
<dbReference type="Gene3D" id="3.30.160.60">
    <property type="entry name" value="Classic Zinc Finger"/>
    <property type="match status" value="1"/>
</dbReference>
<sequence>MKDASLSLIQQFSDDMVCFICNKKSCDPKIMPCCGKIGCENCIKDILAQNKKCPNCSANNTDHEPVHLHLIDSIKEYLPFLELLYSDTEICKKHLKKIEYFCDDCNEPLCSECIFDELISDHKFHENHNIADIKLKLQKDISLLNTAIDSIETKSNSLLQINSKLEKSKNSLLLELHAIFKEMYSSFESKKRASIQPFIDRIKELNELKEQVSESLHLVNRLIATQHPNIIIETPKILDEALNLEKKYQQMKPISPQLNVSNDISPQYQFFQVKITKFKETQRRFSQLGEEETKFILFEKKTINGNKWRAKVYPNGNNNAEGSFLSVFMELTRGNKTPSNYFYRVEVQSHDPSKPNIIKEYNSEFKNNDSWGWNKVVSLDTILNQEAYLDPEGSLILNFGIRAETYYQIYKDLQEAVKYENSKIKKLKK</sequence>
<dbReference type="SUPFAM" id="SSF57845">
    <property type="entry name" value="B-box zinc-binding domain"/>
    <property type="match status" value="1"/>
</dbReference>
<keyword evidence="4" id="KW-0862">Zinc</keyword>
<dbReference type="CDD" id="cd19756">
    <property type="entry name" value="Bbox2"/>
    <property type="match status" value="1"/>
</dbReference>
<keyword evidence="2" id="KW-0963">Cytoplasm</keyword>
<feature type="domain" description="B box-type" evidence="6">
    <location>
        <begin position="86"/>
        <end position="133"/>
    </location>
</feature>
<dbReference type="PANTHER" id="PTHR36754">
    <property type="entry name" value="E3 UBIQUITIN-PROTEIN LIGASE TRIM37"/>
    <property type="match status" value="1"/>
</dbReference>
<evidence type="ECO:0008006" key="10">
    <source>
        <dbReference type="Google" id="ProtNLM"/>
    </source>
</evidence>
<dbReference type="SUPFAM" id="SSF57850">
    <property type="entry name" value="RING/U-box"/>
    <property type="match status" value="1"/>
</dbReference>
<gene>
    <name evidence="8" type="ORF">M9Y10_016449</name>
</gene>
<protein>
    <recommendedName>
        <fullName evidence="10">MATH domain containing protein</fullName>
    </recommendedName>
</protein>
<evidence type="ECO:0000313" key="8">
    <source>
        <dbReference type="EMBL" id="KAK8853904.1"/>
    </source>
</evidence>
<comment type="subcellular location">
    <subcellularLocation>
        <location evidence="1">Cytoplasm</location>
    </subcellularLocation>
</comment>
<dbReference type="Pfam" id="PF22486">
    <property type="entry name" value="MATH_2"/>
    <property type="match status" value="1"/>
</dbReference>
<dbReference type="Gene3D" id="2.60.210.10">
    <property type="entry name" value="Apoptosis, Tumor Necrosis Factor Receptor Associated Protein 2, Chain A"/>
    <property type="match status" value="1"/>
</dbReference>
<keyword evidence="3" id="KW-0479">Metal-binding</keyword>
<dbReference type="EMBL" id="JAPFFF010000021">
    <property type="protein sequence ID" value="KAK8853904.1"/>
    <property type="molecule type" value="Genomic_DNA"/>
</dbReference>
<feature type="domain" description="RING-type" evidence="5">
    <location>
        <begin position="18"/>
        <end position="57"/>
    </location>
</feature>